<evidence type="ECO:0000313" key="3">
    <source>
        <dbReference type="EMBL" id="SVE19727.1"/>
    </source>
</evidence>
<dbReference type="PANTHER" id="PTHR35848">
    <property type="entry name" value="OXALATE-BINDING PROTEIN"/>
    <property type="match status" value="1"/>
</dbReference>
<name>A0A383BHV9_9ZZZZ</name>
<organism evidence="3">
    <name type="scientific">marine metagenome</name>
    <dbReference type="NCBI Taxonomy" id="408172"/>
    <lineage>
        <taxon>unclassified sequences</taxon>
        <taxon>metagenomes</taxon>
        <taxon>ecological metagenomes</taxon>
    </lineage>
</organism>
<gene>
    <name evidence="3" type="ORF">METZ01_LOCUS472581</name>
</gene>
<dbReference type="InterPro" id="IPR013096">
    <property type="entry name" value="Cupin_2"/>
</dbReference>
<dbReference type="PANTHER" id="PTHR35848:SF6">
    <property type="entry name" value="CUPIN TYPE-2 DOMAIN-CONTAINING PROTEIN"/>
    <property type="match status" value="1"/>
</dbReference>
<evidence type="ECO:0000256" key="1">
    <source>
        <dbReference type="ARBA" id="ARBA00022723"/>
    </source>
</evidence>
<keyword evidence="1" id="KW-0479">Metal-binding</keyword>
<dbReference type="EMBL" id="UINC01200716">
    <property type="protein sequence ID" value="SVE19727.1"/>
    <property type="molecule type" value="Genomic_DNA"/>
</dbReference>
<proteinExistence type="predicted"/>
<dbReference type="GO" id="GO:0046872">
    <property type="term" value="F:metal ion binding"/>
    <property type="evidence" value="ECO:0007669"/>
    <property type="project" value="UniProtKB-KW"/>
</dbReference>
<protein>
    <recommendedName>
        <fullName evidence="2">Cupin type-2 domain-containing protein</fullName>
    </recommendedName>
</protein>
<dbReference type="InterPro" id="IPR011051">
    <property type="entry name" value="RmlC_Cupin_sf"/>
</dbReference>
<dbReference type="Pfam" id="PF07883">
    <property type="entry name" value="Cupin_2"/>
    <property type="match status" value="1"/>
</dbReference>
<feature type="domain" description="Cupin type-2" evidence="2">
    <location>
        <begin position="38"/>
        <end position="103"/>
    </location>
</feature>
<dbReference type="AlphaFoldDB" id="A0A383BHV9"/>
<dbReference type="SUPFAM" id="SSF51182">
    <property type="entry name" value="RmlC-like cupins"/>
    <property type="match status" value="1"/>
</dbReference>
<reference evidence="3" key="1">
    <citation type="submission" date="2018-05" db="EMBL/GenBank/DDBJ databases">
        <authorList>
            <person name="Lanie J.A."/>
            <person name="Ng W.-L."/>
            <person name="Kazmierczak K.M."/>
            <person name="Andrzejewski T.M."/>
            <person name="Davidsen T.M."/>
            <person name="Wayne K.J."/>
            <person name="Tettelin H."/>
            <person name="Glass J.I."/>
            <person name="Rusch D."/>
            <person name="Podicherti R."/>
            <person name="Tsui H.-C.T."/>
            <person name="Winkler M.E."/>
        </authorList>
    </citation>
    <scope>NUCLEOTIDE SEQUENCE</scope>
</reference>
<sequence length="122" mass="13112">MPIIDVKDVPKQDFPGGATYQTIVGDDKGSTPIRLGLQISEPGYSTGTHSHPYMEVVTVIAGTGEAWVEGQDGVTSISPGVTMVLPPNVKHGFRVTGTKQLKTYGVHTSPERLVDWHPEEDA</sequence>
<dbReference type="InterPro" id="IPR014710">
    <property type="entry name" value="RmlC-like_jellyroll"/>
</dbReference>
<dbReference type="Gene3D" id="2.60.120.10">
    <property type="entry name" value="Jelly Rolls"/>
    <property type="match status" value="1"/>
</dbReference>
<dbReference type="InterPro" id="IPR051610">
    <property type="entry name" value="GPI/OXD"/>
</dbReference>
<accession>A0A383BHV9</accession>
<evidence type="ECO:0000259" key="2">
    <source>
        <dbReference type="Pfam" id="PF07883"/>
    </source>
</evidence>